<dbReference type="InterPro" id="IPR015797">
    <property type="entry name" value="NUDIX_hydrolase-like_dom_sf"/>
</dbReference>
<name>A0A2A2F9H0_9GAMM</name>
<gene>
    <name evidence="6" type="primary">nudJ</name>
    <name evidence="8" type="ORF">CK501_06760</name>
</gene>
<keyword evidence="5 6" id="KW-0378">Hydrolase</keyword>
<dbReference type="Gene3D" id="3.90.79.10">
    <property type="entry name" value="Nucleoside Triphosphate Pyrophosphohydrolase"/>
    <property type="match status" value="1"/>
</dbReference>
<comment type="caution">
    <text evidence="8">The sequence shown here is derived from an EMBL/GenBank/DDBJ whole genome shotgun (WGS) entry which is preliminary data.</text>
</comment>
<dbReference type="CDD" id="cd03675">
    <property type="entry name" value="NUDIX_Hydrolase"/>
    <property type="match status" value="1"/>
</dbReference>
<evidence type="ECO:0000256" key="2">
    <source>
        <dbReference type="ARBA" id="ARBA00007608"/>
    </source>
</evidence>
<dbReference type="PROSITE" id="PS00893">
    <property type="entry name" value="NUDIX_BOX"/>
    <property type="match status" value="1"/>
</dbReference>
<sequence length="149" mass="16706">MQWKPNATVAVVVPDGDRFLMVEEHSEGAVVLNQPAGHIEEGESILEAARRETLEETGYPVTLTAFLGIYVFRSPHNGRTYHRYAFIGEAGPRETDTLDEGIIAAHWLTPDELDTRSDQLRSPLVANCISDYRSGRRFPLDLIRETAPQ</sequence>
<evidence type="ECO:0000256" key="5">
    <source>
        <dbReference type="ARBA" id="ARBA00022801"/>
    </source>
</evidence>
<dbReference type="InterPro" id="IPR033713">
    <property type="entry name" value="NudJ"/>
</dbReference>
<dbReference type="PANTHER" id="PTHR43222">
    <property type="entry name" value="NUDIX HYDROLASE 23"/>
    <property type="match status" value="1"/>
</dbReference>
<evidence type="ECO:0000313" key="8">
    <source>
        <dbReference type="EMBL" id="PAU81252.1"/>
    </source>
</evidence>
<dbReference type="RefSeq" id="WP_095616976.1">
    <property type="nucleotide sequence ID" value="NZ_NSKD01000002.1"/>
</dbReference>
<dbReference type="InterPro" id="IPR000086">
    <property type="entry name" value="NUDIX_hydrolase_dom"/>
</dbReference>
<dbReference type="GO" id="GO:0017110">
    <property type="term" value="F:nucleoside diphosphate phosphatase activity"/>
    <property type="evidence" value="ECO:0007669"/>
    <property type="project" value="InterPro"/>
</dbReference>
<protein>
    <recommendedName>
        <fullName evidence="4 6">Phosphatase NudJ</fullName>
        <ecNumber evidence="6">3.6.1.-</ecNumber>
    </recommendedName>
</protein>
<comment type="similarity">
    <text evidence="2 6">Belongs to the Nudix hydrolase family. NudJ subfamily.</text>
</comment>
<evidence type="ECO:0000256" key="4">
    <source>
        <dbReference type="ARBA" id="ARBA00015552"/>
    </source>
</evidence>
<dbReference type="PANTHER" id="PTHR43222:SF11">
    <property type="entry name" value="PHOSPHATASE NUDJ"/>
    <property type="match status" value="1"/>
</dbReference>
<reference evidence="8 9" key="1">
    <citation type="submission" date="2017-08" db="EMBL/GenBank/DDBJ databases">
        <title>Halovibrio sewagensis sp. nov., isolated from wastewater of high salinity.</title>
        <authorList>
            <person name="Dong X."/>
            <person name="Zhang G."/>
        </authorList>
    </citation>
    <scope>NUCLEOTIDE SEQUENCE [LARGE SCALE GENOMIC DNA]</scope>
    <source>
        <strain evidence="8 9">YL5-2</strain>
    </source>
</reference>
<dbReference type="Proteomes" id="UP000218896">
    <property type="component" value="Unassembled WGS sequence"/>
</dbReference>
<dbReference type="PROSITE" id="PS51462">
    <property type="entry name" value="NUDIX"/>
    <property type="match status" value="1"/>
</dbReference>
<evidence type="ECO:0000256" key="1">
    <source>
        <dbReference type="ARBA" id="ARBA00001946"/>
    </source>
</evidence>
<dbReference type="EC" id="3.6.1.-" evidence="6"/>
<feature type="domain" description="Nudix hydrolase" evidence="7">
    <location>
        <begin position="2"/>
        <end position="133"/>
    </location>
</feature>
<evidence type="ECO:0000313" key="9">
    <source>
        <dbReference type="Proteomes" id="UP000218896"/>
    </source>
</evidence>
<evidence type="ECO:0000256" key="3">
    <source>
        <dbReference type="ARBA" id="ARBA00011245"/>
    </source>
</evidence>
<dbReference type="GO" id="GO:0004787">
    <property type="term" value="F:thiamine diphosphate phosphatase activity"/>
    <property type="evidence" value="ECO:0007669"/>
    <property type="project" value="InterPro"/>
</dbReference>
<organism evidence="8 9">
    <name type="scientific">Halovibrio salipaludis</name>
    <dbReference type="NCBI Taxonomy" id="2032626"/>
    <lineage>
        <taxon>Bacteria</taxon>
        <taxon>Pseudomonadati</taxon>
        <taxon>Pseudomonadota</taxon>
        <taxon>Gammaproteobacteria</taxon>
        <taxon>Oceanospirillales</taxon>
        <taxon>Halomonadaceae</taxon>
        <taxon>Halovibrio</taxon>
    </lineage>
</organism>
<keyword evidence="6" id="KW-0460">Magnesium</keyword>
<comment type="subunit">
    <text evidence="3 6">Monomer.</text>
</comment>
<dbReference type="Pfam" id="PF00293">
    <property type="entry name" value="NUDIX"/>
    <property type="match status" value="1"/>
</dbReference>
<keyword evidence="9" id="KW-1185">Reference proteome</keyword>
<dbReference type="GO" id="GO:0017111">
    <property type="term" value="F:ribonucleoside triphosphate phosphatase activity"/>
    <property type="evidence" value="ECO:0007669"/>
    <property type="project" value="InterPro"/>
</dbReference>
<evidence type="ECO:0000259" key="7">
    <source>
        <dbReference type="PROSITE" id="PS51462"/>
    </source>
</evidence>
<comment type="cofactor">
    <cofactor evidence="1 6">
        <name>Mg(2+)</name>
        <dbReference type="ChEBI" id="CHEBI:18420"/>
    </cofactor>
</comment>
<dbReference type="OrthoDB" id="8594221at2"/>
<dbReference type="EMBL" id="NSKD01000002">
    <property type="protein sequence ID" value="PAU81252.1"/>
    <property type="molecule type" value="Genomic_DNA"/>
</dbReference>
<dbReference type="AlphaFoldDB" id="A0A2A2F9H0"/>
<evidence type="ECO:0000256" key="6">
    <source>
        <dbReference type="RuleBase" id="RU364043"/>
    </source>
</evidence>
<dbReference type="InterPro" id="IPR020084">
    <property type="entry name" value="NUDIX_hydrolase_CS"/>
</dbReference>
<accession>A0A2A2F9H0</accession>
<proteinExistence type="inferred from homology"/>
<dbReference type="SUPFAM" id="SSF55811">
    <property type="entry name" value="Nudix"/>
    <property type="match status" value="1"/>
</dbReference>